<sequence>MNTSNTNPSLSNKVRPSSSKVSPNLGKLGEQLVSAWLQQQGWTILHQRWRCYWGELDIIAQFPEGLAFVEVKTRTLGSWDVNGLLAVDAKKQAKLWKAAELFLAENPHLANCACRFDVALVTCLRQPSPRLQASLDSLEFPPSNPENLSRWVGIG</sequence>
<evidence type="ECO:0000313" key="1">
    <source>
        <dbReference type="EMBL" id="XPM63196.1"/>
    </source>
</evidence>
<organism evidence="1 2">
    <name type="scientific">Desertifilum tharense IPPAS B-1220</name>
    <dbReference type="NCBI Taxonomy" id="1781255"/>
    <lineage>
        <taxon>Bacteria</taxon>
        <taxon>Bacillati</taxon>
        <taxon>Cyanobacteriota</taxon>
        <taxon>Cyanophyceae</taxon>
        <taxon>Desertifilales</taxon>
        <taxon>Desertifilaceae</taxon>
        <taxon>Desertifilum</taxon>
    </lineage>
</organism>
<dbReference type="Proteomes" id="UP000095472">
    <property type="component" value="Chromosome"/>
</dbReference>
<reference evidence="1 2" key="1">
    <citation type="journal article" date="2016" name="Genome Announc.">
        <title>Draft Genome Sequence of the Thermotolerant Cyanobacterium Desertifilum sp. IPPAS B-1220.</title>
        <authorList>
            <person name="Mironov K.S."/>
            <person name="Sinetova M.A."/>
            <person name="Bolatkhan K."/>
            <person name="Zayadan B.K."/>
            <person name="Ustinova V.V."/>
            <person name="Kupriyanova E.V."/>
            <person name="Skrypnik A.N."/>
            <person name="Gogoleva N.E."/>
            <person name="Gogolev Y.V."/>
            <person name="Los D.A."/>
        </authorList>
    </citation>
    <scope>NUCLEOTIDE SEQUENCE [LARGE SCALE GENOMIC DNA]</scope>
    <source>
        <strain evidence="1 2">IPPAS B-1220</strain>
    </source>
</reference>
<name>A0ACD5GSY4_9CYAN</name>
<protein>
    <submittedName>
        <fullName evidence="1">YraN family protein</fullName>
    </submittedName>
</protein>
<proteinExistence type="predicted"/>
<evidence type="ECO:0000313" key="2">
    <source>
        <dbReference type="Proteomes" id="UP000095472"/>
    </source>
</evidence>
<keyword evidence="2" id="KW-1185">Reference proteome</keyword>
<dbReference type="EMBL" id="CP182909">
    <property type="protein sequence ID" value="XPM63196.1"/>
    <property type="molecule type" value="Genomic_DNA"/>
</dbReference>
<accession>A0ACD5GSY4</accession>
<gene>
    <name evidence="1" type="ORF">BH720_028010</name>
</gene>